<sequence>MEPIFNCQCHFLLTLYTWGSNFNLCTVCYTYRIACSFLGMGCTSWSKET</sequence>
<accession>A0A0E9WL94</accession>
<dbReference type="AlphaFoldDB" id="A0A0E9WL94"/>
<organism evidence="1">
    <name type="scientific">Anguilla anguilla</name>
    <name type="common">European freshwater eel</name>
    <name type="synonym">Muraena anguilla</name>
    <dbReference type="NCBI Taxonomy" id="7936"/>
    <lineage>
        <taxon>Eukaryota</taxon>
        <taxon>Metazoa</taxon>
        <taxon>Chordata</taxon>
        <taxon>Craniata</taxon>
        <taxon>Vertebrata</taxon>
        <taxon>Euteleostomi</taxon>
        <taxon>Actinopterygii</taxon>
        <taxon>Neopterygii</taxon>
        <taxon>Teleostei</taxon>
        <taxon>Anguilliformes</taxon>
        <taxon>Anguillidae</taxon>
        <taxon>Anguilla</taxon>
    </lineage>
</organism>
<dbReference type="EMBL" id="GBXM01017393">
    <property type="protein sequence ID" value="JAH91184.1"/>
    <property type="molecule type" value="Transcribed_RNA"/>
</dbReference>
<proteinExistence type="predicted"/>
<protein>
    <submittedName>
        <fullName evidence="1">Uncharacterized protein</fullName>
    </submittedName>
</protein>
<evidence type="ECO:0000313" key="1">
    <source>
        <dbReference type="EMBL" id="JAH91184.1"/>
    </source>
</evidence>
<reference evidence="1" key="2">
    <citation type="journal article" date="2015" name="Fish Shellfish Immunol.">
        <title>Early steps in the European eel (Anguilla anguilla)-Vibrio vulnificus interaction in the gills: Role of the RtxA13 toxin.</title>
        <authorList>
            <person name="Callol A."/>
            <person name="Pajuelo D."/>
            <person name="Ebbesson L."/>
            <person name="Teles M."/>
            <person name="MacKenzie S."/>
            <person name="Amaro C."/>
        </authorList>
    </citation>
    <scope>NUCLEOTIDE SEQUENCE</scope>
</reference>
<reference evidence="1" key="1">
    <citation type="submission" date="2014-11" db="EMBL/GenBank/DDBJ databases">
        <authorList>
            <person name="Amaro Gonzalez C."/>
        </authorList>
    </citation>
    <scope>NUCLEOTIDE SEQUENCE</scope>
</reference>
<name>A0A0E9WL94_ANGAN</name>